<gene>
    <name evidence="2" type="ORF">M23134_05181</name>
</gene>
<evidence type="ECO:0000313" key="2">
    <source>
        <dbReference type="EMBL" id="EAY31675.1"/>
    </source>
</evidence>
<evidence type="ECO:0008006" key="4">
    <source>
        <dbReference type="Google" id="ProtNLM"/>
    </source>
</evidence>
<dbReference type="AlphaFoldDB" id="A1ZDD6"/>
<dbReference type="RefSeq" id="WP_002693477.1">
    <property type="nucleotide sequence ID" value="NZ_AAWS01000002.1"/>
</dbReference>
<evidence type="ECO:0000256" key="1">
    <source>
        <dbReference type="SAM" id="SignalP"/>
    </source>
</evidence>
<sequence>MKRIHFSAIFALALIVMLNACKNSEKEVSVPAANDSQKFSKNITVFDKSGQNSIVMRVSADDKSLIEQYTAANFVFTALKKGETIARPQTTGTEENGETEDNAANAQHVSFEVMQRSLAPEFSKIAITFNHPDDQSRASWKYYWHYSQANVDKSAFIERHNVWRRVFFGLKYRPNSGSSWSTIVSTWYKLSNNQSYSVDRNPCYQFRFHVKTKKQSAYTAYFE</sequence>
<protein>
    <recommendedName>
        <fullName evidence="4">Lipoprotein</fullName>
    </recommendedName>
</protein>
<dbReference type="EMBL" id="AAWS01000002">
    <property type="protein sequence ID" value="EAY31675.1"/>
    <property type="molecule type" value="Genomic_DNA"/>
</dbReference>
<evidence type="ECO:0000313" key="3">
    <source>
        <dbReference type="Proteomes" id="UP000004095"/>
    </source>
</evidence>
<feature type="signal peptide" evidence="1">
    <location>
        <begin position="1"/>
        <end position="22"/>
    </location>
</feature>
<reference evidence="2 3" key="1">
    <citation type="submission" date="2007-01" db="EMBL/GenBank/DDBJ databases">
        <authorList>
            <person name="Haygood M."/>
            <person name="Podell S."/>
            <person name="Anderson C."/>
            <person name="Hopkinson B."/>
            <person name="Roe K."/>
            <person name="Barbeau K."/>
            <person name="Gaasterland T."/>
            <person name="Ferriera S."/>
            <person name="Johnson J."/>
            <person name="Kravitz S."/>
            <person name="Beeson K."/>
            <person name="Sutton G."/>
            <person name="Rogers Y.-H."/>
            <person name="Friedman R."/>
            <person name="Frazier M."/>
            <person name="Venter J.C."/>
        </authorList>
    </citation>
    <scope>NUCLEOTIDE SEQUENCE [LARGE SCALE GENOMIC DNA]</scope>
    <source>
        <strain evidence="2 3">ATCC 23134</strain>
    </source>
</reference>
<feature type="chain" id="PRO_5002641804" description="Lipoprotein" evidence="1">
    <location>
        <begin position="23"/>
        <end position="223"/>
    </location>
</feature>
<name>A1ZDD6_MICM2</name>
<keyword evidence="3" id="KW-1185">Reference proteome</keyword>
<keyword evidence="1" id="KW-0732">Signal</keyword>
<proteinExistence type="predicted"/>
<organism evidence="2 3">
    <name type="scientific">Microscilla marina ATCC 23134</name>
    <dbReference type="NCBI Taxonomy" id="313606"/>
    <lineage>
        <taxon>Bacteria</taxon>
        <taxon>Pseudomonadati</taxon>
        <taxon>Bacteroidota</taxon>
        <taxon>Cytophagia</taxon>
        <taxon>Cytophagales</taxon>
        <taxon>Microscillaceae</taxon>
        <taxon>Microscilla</taxon>
    </lineage>
</organism>
<dbReference type="Proteomes" id="UP000004095">
    <property type="component" value="Unassembled WGS sequence"/>
</dbReference>
<dbReference type="OrthoDB" id="1165020at2"/>
<accession>A1ZDD6</accession>
<comment type="caution">
    <text evidence="2">The sequence shown here is derived from an EMBL/GenBank/DDBJ whole genome shotgun (WGS) entry which is preliminary data.</text>
</comment>